<sequence length="62" mass="6169">MPVAEAAGCAAKFAGSGGAVVVLSPGPREDAELARACGREGYACLRALVGAPQRAPPEQEST</sequence>
<dbReference type="Proteomes" id="UP001255856">
    <property type="component" value="Unassembled WGS sequence"/>
</dbReference>
<comment type="caution">
    <text evidence="1">The sequence shown here is derived from an EMBL/GenBank/DDBJ whole genome shotgun (WGS) entry which is preliminary data.</text>
</comment>
<keyword evidence="2" id="KW-1185">Reference proteome</keyword>
<evidence type="ECO:0008006" key="3">
    <source>
        <dbReference type="Google" id="ProtNLM"/>
    </source>
</evidence>
<reference evidence="1" key="1">
    <citation type="submission" date="2021-01" db="EMBL/GenBank/DDBJ databases">
        <authorList>
            <person name="Eckstrom K.M.E."/>
        </authorList>
    </citation>
    <scope>NUCLEOTIDE SEQUENCE</scope>
    <source>
        <strain evidence="1">UVCC 0001</strain>
    </source>
</reference>
<accession>A0AAD9IPJ9</accession>
<proteinExistence type="predicted"/>
<organism evidence="1 2">
    <name type="scientific">Prototheca wickerhamii</name>
    <dbReference type="NCBI Taxonomy" id="3111"/>
    <lineage>
        <taxon>Eukaryota</taxon>
        <taxon>Viridiplantae</taxon>
        <taxon>Chlorophyta</taxon>
        <taxon>core chlorophytes</taxon>
        <taxon>Trebouxiophyceae</taxon>
        <taxon>Chlorellales</taxon>
        <taxon>Chlorellaceae</taxon>
        <taxon>Prototheca</taxon>
    </lineage>
</organism>
<name>A0AAD9IPJ9_PROWI</name>
<evidence type="ECO:0000313" key="2">
    <source>
        <dbReference type="Proteomes" id="UP001255856"/>
    </source>
</evidence>
<protein>
    <recommendedName>
        <fullName evidence="3">GHMP kinase C-terminal domain-containing protein</fullName>
    </recommendedName>
</protein>
<dbReference type="EMBL" id="JASFZW010000001">
    <property type="protein sequence ID" value="KAK2080277.1"/>
    <property type="molecule type" value="Genomic_DNA"/>
</dbReference>
<dbReference type="AlphaFoldDB" id="A0AAD9IPJ9"/>
<evidence type="ECO:0000313" key="1">
    <source>
        <dbReference type="EMBL" id="KAK2080277.1"/>
    </source>
</evidence>
<gene>
    <name evidence="1" type="ORF">QBZ16_000130</name>
</gene>